<protein>
    <submittedName>
        <fullName evidence="2">Uncharacterized protein</fullName>
    </submittedName>
</protein>
<reference evidence="2" key="1">
    <citation type="submission" date="2023-02" db="EMBL/GenBank/DDBJ databases">
        <title>Actinomadura rubrobrunea NBRC 14622.</title>
        <authorList>
            <person name="Ichikawa N."/>
            <person name="Sato H."/>
            <person name="Tonouchi N."/>
        </authorList>
    </citation>
    <scope>NUCLEOTIDE SEQUENCE</scope>
    <source>
        <strain evidence="2">NBRC 14622</strain>
    </source>
</reference>
<gene>
    <name evidence="2" type="ORF">Arub01_43690</name>
</gene>
<accession>A0A9W6UYW2</accession>
<dbReference type="Proteomes" id="UP001165124">
    <property type="component" value="Unassembled WGS sequence"/>
</dbReference>
<keyword evidence="3" id="KW-1185">Reference proteome</keyword>
<feature type="compositionally biased region" description="Low complexity" evidence="1">
    <location>
        <begin position="153"/>
        <end position="176"/>
    </location>
</feature>
<name>A0A9W6UYW2_9ACTN</name>
<proteinExistence type="predicted"/>
<comment type="caution">
    <text evidence="2">The sequence shown here is derived from an EMBL/GenBank/DDBJ whole genome shotgun (WGS) entry which is preliminary data.</text>
</comment>
<dbReference type="AlphaFoldDB" id="A0A9W6UYW2"/>
<dbReference type="EMBL" id="BSRZ01000012">
    <property type="protein sequence ID" value="GLW66125.1"/>
    <property type="molecule type" value="Genomic_DNA"/>
</dbReference>
<organism evidence="2 3">
    <name type="scientific">Actinomadura rubrobrunea</name>
    <dbReference type="NCBI Taxonomy" id="115335"/>
    <lineage>
        <taxon>Bacteria</taxon>
        <taxon>Bacillati</taxon>
        <taxon>Actinomycetota</taxon>
        <taxon>Actinomycetes</taxon>
        <taxon>Streptosporangiales</taxon>
        <taxon>Thermomonosporaceae</taxon>
        <taxon>Actinomadura</taxon>
    </lineage>
</organism>
<evidence type="ECO:0000313" key="3">
    <source>
        <dbReference type="Proteomes" id="UP001165124"/>
    </source>
</evidence>
<evidence type="ECO:0000313" key="2">
    <source>
        <dbReference type="EMBL" id="GLW66125.1"/>
    </source>
</evidence>
<feature type="region of interest" description="Disordered" evidence="1">
    <location>
        <begin position="94"/>
        <end position="176"/>
    </location>
</feature>
<evidence type="ECO:0000256" key="1">
    <source>
        <dbReference type="SAM" id="MobiDB-lite"/>
    </source>
</evidence>
<feature type="compositionally biased region" description="Basic and acidic residues" evidence="1">
    <location>
        <begin position="96"/>
        <end position="108"/>
    </location>
</feature>
<sequence length="346" mass="36820">MSLRDEIEATLRAWHACEINRGSPADIDLDCHPIHEEPEPADNRLEVYRALGDPRARAEDAGAVHLLNRLDADRAYLGAVLGERLPLADYIPARGHPSEGTKPAEHWPHSASTGAHTSRDLQAAEGPTDAPRTPAARPPPITSKPYVKRPAAERPLSSPSRRPRSTPTGRTGSTAPATAYVYGSTCAGLRSPRSPPASSPFTTCSGTACKAQAGPHAAPPTTCHGSASCPSTPRKRCCWKGSPKPCPCPSHPTTNCSARGPGSTTTTDSFRAELHLALDNGTSIEELAHHARFRMPWATDAAIADLLTDRGANPHLRSYLWAYPAGFDWFANLADADTTTFGGNGP</sequence>